<dbReference type="PROSITE" id="PS50891">
    <property type="entry name" value="LOB"/>
    <property type="match status" value="1"/>
</dbReference>
<keyword evidence="4" id="KW-1185">Reference proteome</keyword>
<comment type="caution">
    <text evidence="3">The sequence shown here is derived from an EMBL/GenBank/DDBJ whole genome shotgun (WGS) entry which is preliminary data.</text>
</comment>
<gene>
    <name evidence="3" type="ORF">Nepgr_012925</name>
</gene>
<evidence type="ECO:0000256" key="1">
    <source>
        <dbReference type="ARBA" id="ARBA00005474"/>
    </source>
</evidence>
<dbReference type="PANTHER" id="PTHR31301">
    <property type="entry name" value="LOB DOMAIN-CONTAINING PROTEIN 4-RELATED"/>
    <property type="match status" value="1"/>
</dbReference>
<reference evidence="3" key="1">
    <citation type="submission" date="2023-05" db="EMBL/GenBank/DDBJ databases">
        <title>Nepenthes gracilis genome sequencing.</title>
        <authorList>
            <person name="Fukushima K."/>
        </authorList>
    </citation>
    <scope>NUCLEOTIDE SEQUENCE</scope>
    <source>
        <strain evidence="3">SING2019-196</strain>
    </source>
</reference>
<dbReference type="PANTHER" id="PTHR31301:SF19">
    <property type="entry name" value="LOB DOMAIN-CONTAINING PROTEIN 2"/>
    <property type="match status" value="1"/>
</dbReference>
<dbReference type="Proteomes" id="UP001279734">
    <property type="component" value="Unassembled WGS sequence"/>
</dbReference>
<protein>
    <recommendedName>
        <fullName evidence="2">LOB domain-containing protein</fullName>
    </recommendedName>
</protein>
<name>A0AAD3XNM6_NEPGR</name>
<evidence type="ECO:0000313" key="4">
    <source>
        <dbReference type="Proteomes" id="UP001279734"/>
    </source>
</evidence>
<dbReference type="AlphaFoldDB" id="A0AAD3XNM6"/>
<feature type="domain" description="LOB" evidence="2">
    <location>
        <begin position="12"/>
        <end position="114"/>
    </location>
</feature>
<evidence type="ECO:0000259" key="2">
    <source>
        <dbReference type="PROSITE" id="PS50891"/>
    </source>
</evidence>
<accession>A0AAD3XNM6</accession>
<comment type="similarity">
    <text evidence="1">Belongs to the LOB domain-containing protein family.</text>
</comment>
<dbReference type="EMBL" id="BSYO01000010">
    <property type="protein sequence ID" value="GMH11084.1"/>
    <property type="molecule type" value="Genomic_DNA"/>
</dbReference>
<dbReference type="Pfam" id="PF03195">
    <property type="entry name" value="LOB"/>
    <property type="match status" value="1"/>
</dbReference>
<evidence type="ECO:0000313" key="3">
    <source>
        <dbReference type="EMBL" id="GMH11084.1"/>
    </source>
</evidence>
<dbReference type="InterPro" id="IPR004883">
    <property type="entry name" value="LOB"/>
</dbReference>
<proteinExistence type="inferred from homology"/>
<organism evidence="3 4">
    <name type="scientific">Nepenthes gracilis</name>
    <name type="common">Slender pitcher plant</name>
    <dbReference type="NCBI Taxonomy" id="150966"/>
    <lineage>
        <taxon>Eukaryota</taxon>
        <taxon>Viridiplantae</taxon>
        <taxon>Streptophyta</taxon>
        <taxon>Embryophyta</taxon>
        <taxon>Tracheophyta</taxon>
        <taxon>Spermatophyta</taxon>
        <taxon>Magnoliopsida</taxon>
        <taxon>eudicotyledons</taxon>
        <taxon>Gunneridae</taxon>
        <taxon>Pentapetalae</taxon>
        <taxon>Caryophyllales</taxon>
        <taxon>Nepenthaceae</taxon>
        <taxon>Nepenthes</taxon>
    </lineage>
</organism>
<sequence length="199" mass="22156">MQRNSGMPGTHQACAACKHQRKKCSEKCILAPYFPADRCREFQAVHKVFGVSNVQKIVRSLLNEEDRKRAADSLVWEAACRQKDPVLGPYGEYMKVYDELKLYKSQLVVAHPNSSIYRSGAVGLIGWTGTTNGTLSSKNVSHTNGNSIIDSDHYGYGSRHLHGMVAEKARHDGEIAGSMVSPRHQLINGFNQRYYLSGN</sequence>